<feature type="domain" description="Protein kinase" evidence="7">
    <location>
        <begin position="15"/>
        <end position="269"/>
    </location>
</feature>
<dbReference type="PROSITE" id="PS00107">
    <property type="entry name" value="PROTEIN_KINASE_ATP"/>
    <property type="match status" value="1"/>
</dbReference>
<dbReference type="SUPFAM" id="SSF56112">
    <property type="entry name" value="Protein kinase-like (PK-like)"/>
    <property type="match status" value="1"/>
</dbReference>
<feature type="region of interest" description="Disordered" evidence="6">
    <location>
        <begin position="294"/>
        <end position="327"/>
    </location>
</feature>
<dbReference type="PANTHER" id="PTHR43289">
    <property type="entry name" value="MITOGEN-ACTIVATED PROTEIN KINASE KINASE KINASE 20-RELATED"/>
    <property type="match status" value="1"/>
</dbReference>
<dbReference type="InterPro" id="IPR017441">
    <property type="entry name" value="Protein_kinase_ATP_BS"/>
</dbReference>
<gene>
    <name evidence="8" type="ORF">GCM10009716_44930</name>
</gene>
<dbReference type="RefSeq" id="WP_344265833.1">
    <property type="nucleotide sequence ID" value="NZ_BAAAMJ010000070.1"/>
</dbReference>
<evidence type="ECO:0000256" key="1">
    <source>
        <dbReference type="ARBA" id="ARBA00022679"/>
    </source>
</evidence>
<dbReference type="PANTHER" id="PTHR43289:SF34">
    <property type="entry name" value="SERINE_THREONINE-PROTEIN KINASE YBDM-RELATED"/>
    <property type="match status" value="1"/>
</dbReference>
<dbReference type="PROSITE" id="PS50011">
    <property type="entry name" value="PROTEIN_KINASE_DOM"/>
    <property type="match status" value="1"/>
</dbReference>
<dbReference type="Gene3D" id="3.30.200.20">
    <property type="entry name" value="Phosphorylase Kinase, domain 1"/>
    <property type="match status" value="1"/>
</dbReference>
<name>A0ABN2PUU5_9ACTN</name>
<dbReference type="EMBL" id="BAAAMJ010000070">
    <property type="protein sequence ID" value="GAA1932770.1"/>
    <property type="molecule type" value="Genomic_DNA"/>
</dbReference>
<feature type="compositionally biased region" description="Basic and acidic residues" evidence="6">
    <location>
        <begin position="398"/>
        <end position="414"/>
    </location>
</feature>
<evidence type="ECO:0000256" key="6">
    <source>
        <dbReference type="SAM" id="MobiDB-lite"/>
    </source>
</evidence>
<feature type="region of interest" description="Disordered" evidence="6">
    <location>
        <begin position="355"/>
        <end position="431"/>
    </location>
</feature>
<evidence type="ECO:0000256" key="5">
    <source>
        <dbReference type="PROSITE-ProRule" id="PRU10141"/>
    </source>
</evidence>
<organism evidence="8 9">
    <name type="scientific">Streptomyces sodiiphilus</name>
    <dbReference type="NCBI Taxonomy" id="226217"/>
    <lineage>
        <taxon>Bacteria</taxon>
        <taxon>Bacillati</taxon>
        <taxon>Actinomycetota</taxon>
        <taxon>Actinomycetes</taxon>
        <taxon>Kitasatosporales</taxon>
        <taxon>Streptomycetaceae</taxon>
        <taxon>Streptomyces</taxon>
    </lineage>
</organism>
<proteinExistence type="predicted"/>
<dbReference type="Proteomes" id="UP001501303">
    <property type="component" value="Unassembled WGS sequence"/>
</dbReference>
<keyword evidence="9" id="KW-1185">Reference proteome</keyword>
<dbReference type="SMART" id="SM00220">
    <property type="entry name" value="S_TKc"/>
    <property type="match status" value="1"/>
</dbReference>
<keyword evidence="3" id="KW-0418">Kinase</keyword>
<accession>A0ABN2PUU5</accession>
<evidence type="ECO:0000313" key="8">
    <source>
        <dbReference type="EMBL" id="GAA1932770.1"/>
    </source>
</evidence>
<dbReference type="Gene3D" id="1.10.510.10">
    <property type="entry name" value="Transferase(Phosphotransferase) domain 1"/>
    <property type="match status" value="1"/>
</dbReference>
<keyword evidence="2 5" id="KW-0547">Nucleotide-binding</keyword>
<feature type="binding site" evidence="5">
    <location>
        <position position="43"/>
    </location>
    <ligand>
        <name>ATP</name>
        <dbReference type="ChEBI" id="CHEBI:30616"/>
    </ligand>
</feature>
<reference evidence="8 9" key="1">
    <citation type="journal article" date="2019" name="Int. J. Syst. Evol. Microbiol.">
        <title>The Global Catalogue of Microorganisms (GCM) 10K type strain sequencing project: providing services to taxonomists for standard genome sequencing and annotation.</title>
        <authorList>
            <consortium name="The Broad Institute Genomics Platform"/>
            <consortium name="The Broad Institute Genome Sequencing Center for Infectious Disease"/>
            <person name="Wu L."/>
            <person name="Ma J."/>
        </authorList>
    </citation>
    <scope>NUCLEOTIDE SEQUENCE [LARGE SCALE GENOMIC DNA]</scope>
    <source>
        <strain evidence="8 9">JCM 13581</strain>
    </source>
</reference>
<dbReference type="InterPro" id="IPR008271">
    <property type="entry name" value="Ser/Thr_kinase_AS"/>
</dbReference>
<dbReference type="CDD" id="cd14014">
    <property type="entry name" value="STKc_PknB_like"/>
    <property type="match status" value="1"/>
</dbReference>
<dbReference type="InterPro" id="IPR011009">
    <property type="entry name" value="Kinase-like_dom_sf"/>
</dbReference>
<dbReference type="InterPro" id="IPR000719">
    <property type="entry name" value="Prot_kinase_dom"/>
</dbReference>
<comment type="caution">
    <text evidence="8">The sequence shown here is derived from an EMBL/GenBank/DDBJ whole genome shotgun (WGS) entry which is preliminary data.</text>
</comment>
<keyword evidence="1" id="KW-0808">Transferase</keyword>
<dbReference type="Pfam" id="PF00069">
    <property type="entry name" value="Pkinase"/>
    <property type="match status" value="1"/>
</dbReference>
<feature type="compositionally biased region" description="Basic and acidic residues" evidence="6">
    <location>
        <begin position="367"/>
        <end position="384"/>
    </location>
</feature>
<keyword evidence="4 5" id="KW-0067">ATP-binding</keyword>
<dbReference type="PROSITE" id="PS00108">
    <property type="entry name" value="PROTEIN_KINASE_ST"/>
    <property type="match status" value="1"/>
</dbReference>
<sequence>MDALRSVDPARIGPFTLLARLGAGGMGRVYLGRSPGGRLVAVKVIREDIAEHPEAMARFRREVATVRAVRSAWTANLVDASLDAPPHWLATEYVPGPTLLRAVKGAPPMAAGAAAGLFAALAEALADVHRYGVVHRDLKLHNIILAPTGPRLIDFGIARADGHTALTRTGQAPGTPGYTAPELLTGGEAGPAADVFALGATMARTVTGRPPYGSGEWAAVSYRVVHGEIDVAGVEPWLAGLIRDCVARDPERRPGLRSVIERCGVTTALADTPAYRVLASGGDRAPSDLATATAAGLVPPGHGGAGEAAPQPVPTPTQLDAGPWRSRSRTGAVAAGVAAAAVLVGVALWVLPGSDPGGEEASQGEARVPETGETDRAEAPDRGTEGVSGGGEEQGQDAGRETPGEGSDEGRPGDGDSGTGTGTPPRLDPGLVVREFWSPSTGFCNLPPEQRNEHFQWSVSADEVSEGTARIGWRLSYDSGQLSSPYYVAMAVRPPSEGGGSSHLGAVFLSEPEDLFDGTPEEWAYATYPDDFPDALPLTEDPGAWTVVYFHVQSSEQYESIACDGFTVP</sequence>
<evidence type="ECO:0000259" key="7">
    <source>
        <dbReference type="PROSITE" id="PS50011"/>
    </source>
</evidence>
<evidence type="ECO:0000256" key="2">
    <source>
        <dbReference type="ARBA" id="ARBA00022741"/>
    </source>
</evidence>
<evidence type="ECO:0000256" key="4">
    <source>
        <dbReference type="ARBA" id="ARBA00022840"/>
    </source>
</evidence>
<protein>
    <recommendedName>
        <fullName evidence="7">Protein kinase domain-containing protein</fullName>
    </recommendedName>
</protein>
<evidence type="ECO:0000313" key="9">
    <source>
        <dbReference type="Proteomes" id="UP001501303"/>
    </source>
</evidence>
<evidence type="ECO:0000256" key="3">
    <source>
        <dbReference type="ARBA" id="ARBA00022777"/>
    </source>
</evidence>